<dbReference type="NCBIfam" id="TIGR00254">
    <property type="entry name" value="GGDEF"/>
    <property type="match status" value="1"/>
</dbReference>
<dbReference type="SUPFAM" id="SSF55073">
    <property type="entry name" value="Nucleotide cyclase"/>
    <property type="match status" value="1"/>
</dbReference>
<dbReference type="GO" id="GO:0052621">
    <property type="term" value="F:diguanylate cyclase activity"/>
    <property type="evidence" value="ECO:0007669"/>
    <property type="project" value="UniProtKB-EC"/>
</dbReference>
<dbReference type="EC" id="2.7.7.65" evidence="3"/>
<feature type="transmembrane region" description="Helical" evidence="1">
    <location>
        <begin position="34"/>
        <end position="57"/>
    </location>
</feature>
<dbReference type="EMBL" id="QGBI01000017">
    <property type="protein sequence ID" value="MBX3891763.1"/>
    <property type="molecule type" value="Genomic_DNA"/>
</dbReference>
<dbReference type="PANTHER" id="PTHR46663:SF2">
    <property type="entry name" value="GGDEF DOMAIN-CONTAINING PROTEIN"/>
    <property type="match status" value="1"/>
</dbReference>
<keyword evidence="1" id="KW-1133">Transmembrane helix</keyword>
<reference evidence="3" key="1">
    <citation type="submission" date="2018-06" db="EMBL/GenBank/DDBJ databases">
        <authorList>
            <person name="O'Rourke A."/>
        </authorList>
    </citation>
    <scope>NUCLEOTIDE SEQUENCE</scope>
    <source>
        <strain evidence="3">132550021-3</strain>
    </source>
</reference>
<dbReference type="PANTHER" id="PTHR46663">
    <property type="entry name" value="DIGUANYLATE CYCLASE DGCT-RELATED"/>
    <property type="match status" value="1"/>
</dbReference>
<keyword evidence="1" id="KW-0472">Membrane</keyword>
<evidence type="ECO:0000313" key="4">
    <source>
        <dbReference type="Proteomes" id="UP001199322"/>
    </source>
</evidence>
<protein>
    <submittedName>
        <fullName evidence="3">Diguanylate cyclase</fullName>
        <ecNumber evidence="3">2.7.7.65</ecNumber>
    </submittedName>
</protein>
<dbReference type="CDD" id="cd01949">
    <property type="entry name" value="GGDEF"/>
    <property type="match status" value="1"/>
</dbReference>
<dbReference type="Proteomes" id="UP001199322">
    <property type="component" value="Unassembled WGS sequence"/>
</dbReference>
<dbReference type="InterPro" id="IPR000160">
    <property type="entry name" value="GGDEF_dom"/>
</dbReference>
<sequence length="273" mass="28866">MFSRIESAPLDMSWGWVVCAGLYVDDVDAAFRQILLAHLMWVLLAGTAASVLMALIVRSIRNSLGADPAHAADIANLIADGDLSVVQNMATGKPGSLLYAMHQLEKQAATDALTGLSNRLCLEREIARAYHTQDAEAGQAALLLIDLDGFKQVNDTYGHAVGDALLKLFASALQARMRRGDTLARLGGDEFVILARDVSGKAGAQALADSVLVMLDNIQTIDGHSVAVSASIGICLLPARAGNSPLDTPGLLRQADGAMYRAKTNGKRQAVFA</sequence>
<gene>
    <name evidence="3" type="ORF">DEE74_18025</name>
</gene>
<accession>A0A9Q3QNY8</accession>
<dbReference type="InterPro" id="IPR029787">
    <property type="entry name" value="Nucleotide_cyclase"/>
</dbReference>
<dbReference type="InterPro" id="IPR052163">
    <property type="entry name" value="DGC-Regulatory_Protein"/>
</dbReference>
<organism evidence="3 4">
    <name type="scientific">Ralstonia pickettii</name>
    <name type="common">Burkholderia pickettii</name>
    <dbReference type="NCBI Taxonomy" id="329"/>
    <lineage>
        <taxon>Bacteria</taxon>
        <taxon>Pseudomonadati</taxon>
        <taxon>Pseudomonadota</taxon>
        <taxon>Betaproteobacteria</taxon>
        <taxon>Burkholderiales</taxon>
        <taxon>Burkholderiaceae</taxon>
        <taxon>Ralstonia</taxon>
    </lineage>
</organism>
<feature type="domain" description="GGDEF" evidence="2">
    <location>
        <begin position="138"/>
        <end position="273"/>
    </location>
</feature>
<dbReference type="AlphaFoldDB" id="A0A9Q3QNY8"/>
<keyword evidence="3" id="KW-0808">Transferase</keyword>
<dbReference type="PROSITE" id="PS50887">
    <property type="entry name" value="GGDEF"/>
    <property type="match status" value="1"/>
</dbReference>
<evidence type="ECO:0000256" key="1">
    <source>
        <dbReference type="SAM" id="Phobius"/>
    </source>
</evidence>
<name>A0A9Q3QNY8_RALPI</name>
<keyword evidence="1" id="KW-0812">Transmembrane</keyword>
<dbReference type="InterPro" id="IPR043128">
    <property type="entry name" value="Rev_trsase/Diguanyl_cyclase"/>
</dbReference>
<dbReference type="FunFam" id="3.30.70.270:FF:000001">
    <property type="entry name" value="Diguanylate cyclase domain protein"/>
    <property type="match status" value="1"/>
</dbReference>
<evidence type="ECO:0000313" key="3">
    <source>
        <dbReference type="EMBL" id="MBX3891763.1"/>
    </source>
</evidence>
<evidence type="ECO:0000259" key="2">
    <source>
        <dbReference type="PROSITE" id="PS50887"/>
    </source>
</evidence>
<dbReference type="Pfam" id="PF00990">
    <property type="entry name" value="GGDEF"/>
    <property type="match status" value="1"/>
</dbReference>
<proteinExistence type="predicted"/>
<dbReference type="SMART" id="SM00267">
    <property type="entry name" value="GGDEF"/>
    <property type="match status" value="1"/>
</dbReference>
<dbReference type="Gene3D" id="3.30.70.270">
    <property type="match status" value="1"/>
</dbReference>
<dbReference type="RefSeq" id="WP_080693839.1">
    <property type="nucleotide sequence ID" value="NZ_JACBXL010000008.1"/>
</dbReference>
<comment type="caution">
    <text evidence="3">The sequence shown here is derived from an EMBL/GenBank/DDBJ whole genome shotgun (WGS) entry which is preliminary data.</text>
</comment>
<keyword evidence="3" id="KW-0548">Nucleotidyltransferase</keyword>